<reference evidence="1 2" key="1">
    <citation type="submission" date="2017-08" db="EMBL/GenBank/DDBJ databases">
        <title>Infants hospitalized years apart are colonized by the same room-sourced microbial strains.</title>
        <authorList>
            <person name="Brooks B."/>
            <person name="Olm M.R."/>
            <person name="Firek B.A."/>
            <person name="Baker R."/>
            <person name="Thomas B.C."/>
            <person name="Morowitz M.J."/>
            <person name="Banfield J.F."/>
        </authorList>
    </citation>
    <scope>NUCLEOTIDE SEQUENCE [LARGE SCALE GENOMIC DNA]</scope>
    <source>
        <strain evidence="1">S2_003_000_R1_3</strain>
    </source>
</reference>
<sequence>MSFRTTNAATICIKQEVNPIMKTLLDAENLPFWNPAFSKVTPSSPDGVYKITVHKVLRGNLEYRRPNLCKIELRISIPGLTEISTFVLKPKPHETQVTHTITQQGPLAAIIRNQEAYRVPTKRLTRLAQALKTN</sequence>
<dbReference type="Proteomes" id="UP000249432">
    <property type="component" value="Unassembled WGS sequence"/>
</dbReference>
<evidence type="ECO:0000313" key="1">
    <source>
        <dbReference type="EMBL" id="PZR06540.1"/>
    </source>
</evidence>
<evidence type="ECO:0000313" key="2">
    <source>
        <dbReference type="Proteomes" id="UP000249432"/>
    </source>
</evidence>
<comment type="caution">
    <text evidence="1">The sequence shown here is derived from an EMBL/GenBank/DDBJ whole genome shotgun (WGS) entry which is preliminary data.</text>
</comment>
<organism evidence="1 2">
    <name type="scientific">Corynebacterium kroppenstedtii</name>
    <dbReference type="NCBI Taxonomy" id="161879"/>
    <lineage>
        <taxon>Bacteria</taxon>
        <taxon>Bacillati</taxon>
        <taxon>Actinomycetota</taxon>
        <taxon>Actinomycetes</taxon>
        <taxon>Mycobacteriales</taxon>
        <taxon>Corynebacteriaceae</taxon>
        <taxon>Corynebacterium</taxon>
    </lineage>
</organism>
<dbReference type="AlphaFoldDB" id="A0A2W5SUH9"/>
<proteinExistence type="predicted"/>
<accession>A0A2W5SUH9</accession>
<gene>
    <name evidence="1" type="ORF">DI525_01135</name>
</gene>
<protein>
    <recommendedName>
        <fullName evidence="3">Polyketide cyclase</fullName>
    </recommendedName>
</protein>
<name>A0A2W5SUH9_9CORY</name>
<dbReference type="EMBL" id="QFRA01000002">
    <property type="protein sequence ID" value="PZR06540.1"/>
    <property type="molecule type" value="Genomic_DNA"/>
</dbReference>
<dbReference type="SUPFAM" id="SSF55961">
    <property type="entry name" value="Bet v1-like"/>
    <property type="match status" value="1"/>
</dbReference>
<evidence type="ECO:0008006" key="3">
    <source>
        <dbReference type="Google" id="ProtNLM"/>
    </source>
</evidence>